<dbReference type="Proteomes" id="UP001528920">
    <property type="component" value="Unassembled WGS sequence"/>
</dbReference>
<gene>
    <name evidence="2" type="ORF">L3049_10190</name>
</gene>
<comment type="caution">
    <text evidence="2">The sequence shown here is derived from an EMBL/GenBank/DDBJ whole genome shotgun (WGS) entry which is preliminary data.</text>
</comment>
<evidence type="ECO:0000313" key="3">
    <source>
        <dbReference type="Proteomes" id="UP001528920"/>
    </source>
</evidence>
<sequence>MTGFVGHMKNCIKQNRSQLNSKNAKFRDNVDLGFIERNEMQFKEVSEEKLKSIKEDIRIKAEMEQKRILLISLSIFLVLIIACLYFL</sequence>
<evidence type="ECO:0000256" key="1">
    <source>
        <dbReference type="SAM" id="Phobius"/>
    </source>
</evidence>
<feature type="transmembrane region" description="Helical" evidence="1">
    <location>
        <begin position="68"/>
        <end position="86"/>
    </location>
</feature>
<keyword evidence="1" id="KW-1133">Transmembrane helix</keyword>
<keyword evidence="1" id="KW-0472">Membrane</keyword>
<evidence type="ECO:0000313" key="2">
    <source>
        <dbReference type="EMBL" id="MDE5418379.1"/>
    </source>
</evidence>
<name>A0ABT5VVP0_9BACT</name>
<reference evidence="2 3" key="1">
    <citation type="submission" date="2022-01" db="EMBL/GenBank/DDBJ databases">
        <title>Labilibaculum sp. nov, a marine bacterium isolated from Antarctica.</title>
        <authorList>
            <person name="Dai W."/>
        </authorList>
    </citation>
    <scope>NUCLEOTIDE SEQUENCE [LARGE SCALE GENOMIC DNA]</scope>
    <source>
        <strain evidence="2 3">DW002</strain>
    </source>
</reference>
<accession>A0ABT5VVP0</accession>
<keyword evidence="1" id="KW-0812">Transmembrane</keyword>
<protein>
    <submittedName>
        <fullName evidence="2">Uncharacterized protein</fullName>
    </submittedName>
</protein>
<dbReference type="RefSeq" id="WP_275109705.1">
    <property type="nucleotide sequence ID" value="NZ_JAKJSC010000001.1"/>
</dbReference>
<proteinExistence type="predicted"/>
<organism evidence="2 3">
    <name type="scientific">Paralabilibaculum antarcticum</name>
    <dbReference type="NCBI Taxonomy" id="2912572"/>
    <lineage>
        <taxon>Bacteria</taxon>
        <taxon>Pseudomonadati</taxon>
        <taxon>Bacteroidota</taxon>
        <taxon>Bacteroidia</taxon>
        <taxon>Marinilabiliales</taxon>
        <taxon>Marinifilaceae</taxon>
        <taxon>Paralabilibaculum</taxon>
    </lineage>
</organism>
<keyword evidence="3" id="KW-1185">Reference proteome</keyword>
<dbReference type="EMBL" id="JAKJSC010000001">
    <property type="protein sequence ID" value="MDE5418379.1"/>
    <property type="molecule type" value="Genomic_DNA"/>
</dbReference>